<reference evidence="1" key="1">
    <citation type="submission" date="2022-08" db="EMBL/GenBank/DDBJ databases">
        <title>Genomic Encyclopedia of Type Strains, Phase III (KMG-III): the genomes of soil and plant-associated and newly described type strains.</title>
        <authorList>
            <person name="Whitman W."/>
        </authorList>
    </citation>
    <scope>NUCLEOTIDE SEQUENCE</scope>
    <source>
        <strain evidence="1">HMT 1</strain>
    </source>
</reference>
<keyword evidence="2" id="KW-1185">Reference proteome</keyword>
<evidence type="ECO:0000313" key="1">
    <source>
        <dbReference type="EMBL" id="MCS3904595.1"/>
    </source>
</evidence>
<organism evidence="1 2">
    <name type="scientific">Methylohalomonas lacus</name>
    <dbReference type="NCBI Taxonomy" id="398773"/>
    <lineage>
        <taxon>Bacteria</taxon>
        <taxon>Pseudomonadati</taxon>
        <taxon>Pseudomonadota</taxon>
        <taxon>Gammaproteobacteria</taxon>
        <taxon>Methylohalomonadales</taxon>
        <taxon>Methylohalomonadaceae</taxon>
        <taxon>Methylohalomonas</taxon>
    </lineage>
</organism>
<sequence length="46" mass="5176">MLASLNFLKVPPSSNDQPYGIFDLYPKQLDNLLILKIALSDQAITR</sequence>
<gene>
    <name evidence="1" type="ORF">J2T55_002635</name>
</gene>
<protein>
    <submittedName>
        <fullName evidence="1">Uncharacterized protein</fullName>
    </submittedName>
</protein>
<dbReference type="AlphaFoldDB" id="A0AAE3HMH9"/>
<evidence type="ECO:0000313" key="2">
    <source>
        <dbReference type="Proteomes" id="UP001204445"/>
    </source>
</evidence>
<comment type="caution">
    <text evidence="1">The sequence shown here is derived from an EMBL/GenBank/DDBJ whole genome shotgun (WGS) entry which is preliminary data.</text>
</comment>
<proteinExistence type="predicted"/>
<accession>A0AAE3HMH9</accession>
<name>A0AAE3HMH9_9GAMM</name>
<dbReference type="Proteomes" id="UP001204445">
    <property type="component" value="Unassembled WGS sequence"/>
</dbReference>
<dbReference type="EMBL" id="JANUCT010000029">
    <property type="protein sequence ID" value="MCS3904595.1"/>
    <property type="molecule type" value="Genomic_DNA"/>
</dbReference>